<organism evidence="1 2">
    <name type="scientific">Argiope bruennichi</name>
    <name type="common">Wasp spider</name>
    <name type="synonym">Aranea bruennichi</name>
    <dbReference type="NCBI Taxonomy" id="94029"/>
    <lineage>
        <taxon>Eukaryota</taxon>
        <taxon>Metazoa</taxon>
        <taxon>Ecdysozoa</taxon>
        <taxon>Arthropoda</taxon>
        <taxon>Chelicerata</taxon>
        <taxon>Arachnida</taxon>
        <taxon>Araneae</taxon>
        <taxon>Araneomorphae</taxon>
        <taxon>Entelegynae</taxon>
        <taxon>Araneoidea</taxon>
        <taxon>Araneidae</taxon>
        <taxon>Argiope</taxon>
    </lineage>
</organism>
<gene>
    <name evidence="1" type="ORF">HNY73_015513</name>
</gene>
<dbReference type="EMBL" id="JABXBU010002072">
    <property type="protein sequence ID" value="KAF8778827.1"/>
    <property type="molecule type" value="Genomic_DNA"/>
</dbReference>
<accession>A0A8T0ESV0</accession>
<evidence type="ECO:0000313" key="2">
    <source>
        <dbReference type="Proteomes" id="UP000807504"/>
    </source>
</evidence>
<protein>
    <submittedName>
        <fullName evidence="1">Uncharacterized protein</fullName>
    </submittedName>
</protein>
<evidence type="ECO:0000313" key="1">
    <source>
        <dbReference type="EMBL" id="KAF8778827.1"/>
    </source>
</evidence>
<reference evidence="1" key="1">
    <citation type="journal article" date="2020" name="bioRxiv">
        <title>Chromosome-level reference genome of the European wasp spider Argiope bruennichi: a resource for studies on range expansion and evolutionary adaptation.</title>
        <authorList>
            <person name="Sheffer M.M."/>
            <person name="Hoppe A."/>
            <person name="Krehenwinkel H."/>
            <person name="Uhl G."/>
            <person name="Kuss A.W."/>
            <person name="Jensen L."/>
            <person name="Jensen C."/>
            <person name="Gillespie R.G."/>
            <person name="Hoff K.J."/>
            <person name="Prost S."/>
        </authorList>
    </citation>
    <scope>NUCLEOTIDE SEQUENCE</scope>
</reference>
<proteinExistence type="predicted"/>
<dbReference type="Proteomes" id="UP000807504">
    <property type="component" value="Unassembled WGS sequence"/>
</dbReference>
<dbReference type="AlphaFoldDB" id="A0A8T0ESV0"/>
<sequence>MEGPKDLPPPADTMDLDNIDPNAKCEDLRKCKAAISATKKRIQHLHIIMNEIPDNPGMKQLAILDKNFQEELEGLNKRVNMLNGSFVN</sequence>
<comment type="caution">
    <text evidence="1">The sequence shown here is derived from an EMBL/GenBank/DDBJ whole genome shotgun (WGS) entry which is preliminary data.</text>
</comment>
<name>A0A8T0ESV0_ARGBR</name>
<keyword evidence="2" id="KW-1185">Reference proteome</keyword>
<reference evidence="1" key="2">
    <citation type="submission" date="2020-06" db="EMBL/GenBank/DDBJ databases">
        <authorList>
            <person name="Sheffer M."/>
        </authorList>
    </citation>
    <scope>NUCLEOTIDE SEQUENCE</scope>
</reference>